<dbReference type="PANTHER" id="PTHR24216">
    <property type="entry name" value="PAXILLIN-RELATED"/>
    <property type="match status" value="1"/>
</dbReference>
<feature type="coiled-coil region" evidence="1">
    <location>
        <begin position="311"/>
        <end position="338"/>
    </location>
</feature>
<feature type="compositionally biased region" description="Low complexity" evidence="2">
    <location>
        <begin position="551"/>
        <end position="565"/>
    </location>
</feature>
<keyword evidence="4" id="KW-1185">Reference proteome</keyword>
<dbReference type="EMBL" id="JAZGUE010000003">
    <property type="protein sequence ID" value="KAL2268517.1"/>
    <property type="molecule type" value="Genomic_DNA"/>
</dbReference>
<accession>A0ABR4DG00</accession>
<feature type="compositionally biased region" description="Pro residues" evidence="2">
    <location>
        <begin position="136"/>
        <end position="175"/>
    </location>
</feature>
<organism evidence="3 4">
    <name type="scientific">Remersonia thermophila</name>
    <dbReference type="NCBI Taxonomy" id="72144"/>
    <lineage>
        <taxon>Eukaryota</taxon>
        <taxon>Fungi</taxon>
        <taxon>Dikarya</taxon>
        <taxon>Ascomycota</taxon>
        <taxon>Pezizomycotina</taxon>
        <taxon>Sordariomycetes</taxon>
        <taxon>Sordariomycetidae</taxon>
        <taxon>Sordariales</taxon>
        <taxon>Sordariales incertae sedis</taxon>
        <taxon>Remersonia</taxon>
    </lineage>
</organism>
<evidence type="ECO:0000256" key="2">
    <source>
        <dbReference type="SAM" id="MobiDB-lite"/>
    </source>
</evidence>
<protein>
    <submittedName>
        <fullName evidence="3">Uncharacterized protein</fullName>
    </submittedName>
</protein>
<keyword evidence="1" id="KW-0175">Coiled coil</keyword>
<dbReference type="GeneID" id="98124377"/>
<feature type="coiled-coil region" evidence="1">
    <location>
        <begin position="24"/>
        <end position="58"/>
    </location>
</feature>
<feature type="region of interest" description="Disordered" evidence="2">
    <location>
        <begin position="523"/>
        <end position="598"/>
    </location>
</feature>
<dbReference type="RefSeq" id="XP_070867241.1">
    <property type="nucleotide sequence ID" value="XM_071009733.1"/>
</dbReference>
<evidence type="ECO:0000256" key="1">
    <source>
        <dbReference type="SAM" id="Coils"/>
    </source>
</evidence>
<feature type="region of interest" description="Disordered" evidence="2">
    <location>
        <begin position="124"/>
        <end position="186"/>
    </location>
</feature>
<gene>
    <name evidence="3" type="ORF">VTJ83DRAFT_3363</name>
</gene>
<comment type="caution">
    <text evidence="3">The sequence shown here is derived from an EMBL/GenBank/DDBJ whole genome shotgun (WGS) entry which is preliminary data.</text>
</comment>
<feature type="compositionally biased region" description="Basic and acidic residues" evidence="2">
    <location>
        <begin position="566"/>
        <end position="598"/>
    </location>
</feature>
<dbReference type="PANTHER" id="PTHR24216:SF65">
    <property type="entry name" value="PAXILLIN-LIKE PROTEIN 1"/>
    <property type="match status" value="1"/>
</dbReference>
<reference evidence="3 4" key="1">
    <citation type="journal article" date="2024" name="Commun. Biol.">
        <title>Comparative genomic analysis of thermophilic fungi reveals convergent evolutionary adaptations and gene losses.</title>
        <authorList>
            <person name="Steindorff A.S."/>
            <person name="Aguilar-Pontes M.V."/>
            <person name="Robinson A.J."/>
            <person name="Andreopoulos B."/>
            <person name="LaButti K."/>
            <person name="Kuo A."/>
            <person name="Mondo S."/>
            <person name="Riley R."/>
            <person name="Otillar R."/>
            <person name="Haridas S."/>
            <person name="Lipzen A."/>
            <person name="Grimwood J."/>
            <person name="Schmutz J."/>
            <person name="Clum A."/>
            <person name="Reid I.D."/>
            <person name="Moisan M.C."/>
            <person name="Butler G."/>
            <person name="Nguyen T.T.M."/>
            <person name="Dewar K."/>
            <person name="Conant G."/>
            <person name="Drula E."/>
            <person name="Henrissat B."/>
            <person name="Hansel C."/>
            <person name="Singer S."/>
            <person name="Hutchinson M.I."/>
            <person name="de Vries R.P."/>
            <person name="Natvig D.O."/>
            <person name="Powell A.J."/>
            <person name="Tsang A."/>
            <person name="Grigoriev I.V."/>
        </authorList>
    </citation>
    <scope>NUCLEOTIDE SEQUENCE [LARGE SCALE GENOMIC DNA]</scope>
    <source>
        <strain evidence="3 4">ATCC 22073</strain>
    </source>
</reference>
<name>A0ABR4DG00_9PEZI</name>
<proteinExistence type="predicted"/>
<evidence type="ECO:0000313" key="4">
    <source>
        <dbReference type="Proteomes" id="UP001600064"/>
    </source>
</evidence>
<feature type="compositionally biased region" description="Polar residues" evidence="2">
    <location>
        <begin position="177"/>
        <end position="186"/>
    </location>
</feature>
<sequence>MSDSDRDTWDSGGPRDVCVAHGALERARRRLQQLRCDKTAKRDECLKLQRRKDDLDNEFMQILRRNLASGSQNVAIPMDLLNSKLVELQAIRDEYHEAKAVYEDLDQAFDAAVRDLEMLSHNASWHPLPQGSGAGPWPPAAAAPPPPPPPPPLPPPPLLLQPPPPPPPLPPPPPRLSVTSQGTGRPLLSMTSQELKEARQPMPPRLSFALRGISADREEDIHFLYEELLEAAADRRLAMETVDDLSMQREQILHDLELELHRKRQRENQGKQISEDELLEQRMALAKTPSNAAEFRAKFGIEISDGKLEFLRKFESDLKLAKEELEKATKTLDQLRDLCLRKNVIHKHRSYHEDLTIFGSLPGWSPLPGDGAMSIEPPPRPPPVLSTISPAAANWPPSLAHPRFPILLSNPSHVLGVMTSSQALSRAMKLPRNDALCETIRARCQKETHIDNILFEAYGTPNFVNEWLIHRLRTCPLEAEFMFSICNGIFHVTDVRRWEQDVLHYWRNDGTWATVDHPGYATSAGGVAGSGRPARRQPYHGGSADSPKPNSSPTDGSSSESTELSEGQRSKRASESHLLQREASRGDGKNEGRIRSWA</sequence>
<dbReference type="Proteomes" id="UP001600064">
    <property type="component" value="Unassembled WGS sequence"/>
</dbReference>
<evidence type="ECO:0000313" key="3">
    <source>
        <dbReference type="EMBL" id="KAL2268517.1"/>
    </source>
</evidence>